<dbReference type="EMBL" id="FQZR01000011">
    <property type="protein sequence ID" value="SHJ72787.1"/>
    <property type="molecule type" value="Genomic_DNA"/>
</dbReference>
<accession>A0A8G2CC69</accession>
<evidence type="ECO:0000313" key="2">
    <source>
        <dbReference type="Proteomes" id="UP000184001"/>
    </source>
</evidence>
<sequence>MTFYREANPDETPCKECQFSYIYTGAATRPLKCLYGYTTSNAQKKGYGVPVAKEFTCNVSKDRL</sequence>
<comment type="caution">
    <text evidence="1">The sequence shown here is derived from an EMBL/GenBank/DDBJ whole genome shotgun (WGS) entry which is preliminary data.</text>
</comment>
<proteinExistence type="predicted"/>
<dbReference type="Proteomes" id="UP000184001">
    <property type="component" value="Unassembled WGS sequence"/>
</dbReference>
<protein>
    <submittedName>
        <fullName evidence="1">Uncharacterized protein</fullName>
    </submittedName>
</protein>
<gene>
    <name evidence="1" type="ORF">SAMN05660830_03100</name>
</gene>
<reference evidence="1 2" key="1">
    <citation type="submission" date="2016-11" db="EMBL/GenBank/DDBJ databases">
        <authorList>
            <person name="Varghese N."/>
            <person name="Submissions S."/>
        </authorList>
    </citation>
    <scope>NUCLEOTIDE SEQUENCE [LARGE SCALE GENOMIC DNA]</scope>
    <source>
        <strain evidence="1 2">DSM 17919</strain>
    </source>
</reference>
<dbReference type="AlphaFoldDB" id="A0A8G2CC69"/>
<organism evidence="1 2">
    <name type="scientific">Halodesulfovibrio aestuarii</name>
    <dbReference type="NCBI Taxonomy" id="126333"/>
    <lineage>
        <taxon>Bacteria</taxon>
        <taxon>Pseudomonadati</taxon>
        <taxon>Thermodesulfobacteriota</taxon>
        <taxon>Desulfovibrionia</taxon>
        <taxon>Desulfovibrionales</taxon>
        <taxon>Desulfovibrionaceae</taxon>
        <taxon>Halodesulfovibrio</taxon>
    </lineage>
</organism>
<evidence type="ECO:0000313" key="1">
    <source>
        <dbReference type="EMBL" id="SHJ72787.1"/>
    </source>
</evidence>
<dbReference type="RefSeq" id="WP_019999274.1">
    <property type="nucleotide sequence ID" value="NZ_CP192220.1"/>
</dbReference>
<name>A0A8G2CC69_9BACT</name>